<dbReference type="InterPro" id="IPR000700">
    <property type="entry name" value="PAS-assoc_C"/>
</dbReference>
<dbReference type="SUPFAM" id="SSF47384">
    <property type="entry name" value="Homodimeric domain of signal transducing histidine kinase"/>
    <property type="match status" value="2"/>
</dbReference>
<evidence type="ECO:0000256" key="5">
    <source>
        <dbReference type="ARBA" id="ARBA00022679"/>
    </source>
</evidence>
<keyword evidence="5" id="KW-0808">Transferase</keyword>
<reference evidence="14 15" key="1">
    <citation type="submission" date="2019-11" db="EMBL/GenBank/DDBJ databases">
        <title>Novel species isolated from a subtropical stream in China.</title>
        <authorList>
            <person name="Lu H."/>
        </authorList>
    </citation>
    <scope>NUCLEOTIDE SEQUENCE [LARGE SCALE GENOMIC DNA]</scope>
    <source>
        <strain evidence="14 15">FT26W</strain>
    </source>
</reference>
<dbReference type="SMART" id="SM00448">
    <property type="entry name" value="REC"/>
    <property type="match status" value="2"/>
</dbReference>
<evidence type="ECO:0000256" key="2">
    <source>
        <dbReference type="ARBA" id="ARBA00004429"/>
    </source>
</evidence>
<feature type="domain" description="PAC" evidence="13">
    <location>
        <begin position="116"/>
        <end position="171"/>
    </location>
</feature>
<dbReference type="InterPro" id="IPR005467">
    <property type="entry name" value="His_kinase_dom"/>
</dbReference>
<dbReference type="FunFam" id="3.30.565.10:FF:000006">
    <property type="entry name" value="Sensor histidine kinase WalK"/>
    <property type="match status" value="1"/>
</dbReference>
<dbReference type="FunFam" id="1.10.287.130:FF:000045">
    <property type="entry name" value="Two-component system sensor histidine kinase/response regulator"/>
    <property type="match status" value="1"/>
</dbReference>
<dbReference type="CDD" id="cd16922">
    <property type="entry name" value="HATPase_EvgS-ArcB-TorS-like"/>
    <property type="match status" value="1"/>
</dbReference>
<keyword evidence="4 10" id="KW-0597">Phosphoprotein</keyword>
<feature type="domain" description="Response regulatory" evidence="12">
    <location>
        <begin position="1117"/>
        <end position="1233"/>
    </location>
</feature>
<dbReference type="Pfam" id="PF02518">
    <property type="entry name" value="HATPase_c"/>
    <property type="match status" value="2"/>
</dbReference>
<dbReference type="Gene3D" id="1.10.287.130">
    <property type="match status" value="2"/>
</dbReference>
<dbReference type="CDD" id="cd17580">
    <property type="entry name" value="REC_2_DhkD-like"/>
    <property type="match status" value="1"/>
</dbReference>
<dbReference type="Gene3D" id="3.30.450.20">
    <property type="entry name" value="PAS domain"/>
    <property type="match status" value="2"/>
</dbReference>
<dbReference type="CDD" id="cd00082">
    <property type="entry name" value="HisKA"/>
    <property type="match status" value="2"/>
</dbReference>
<dbReference type="SUPFAM" id="SSF55874">
    <property type="entry name" value="ATPase domain of HSP90 chaperone/DNA topoisomerase II/histidine kinase"/>
    <property type="match status" value="2"/>
</dbReference>
<dbReference type="InterPro" id="IPR029016">
    <property type="entry name" value="GAF-like_dom_sf"/>
</dbReference>
<dbReference type="Pfam" id="PF08448">
    <property type="entry name" value="PAS_4"/>
    <property type="match status" value="1"/>
</dbReference>
<evidence type="ECO:0000313" key="14">
    <source>
        <dbReference type="EMBL" id="MRW84848.1"/>
    </source>
</evidence>
<dbReference type="RefSeq" id="WP_154357900.1">
    <property type="nucleotide sequence ID" value="NZ_WKJL01000007.1"/>
</dbReference>
<dbReference type="SMART" id="SM00387">
    <property type="entry name" value="HATPase_c"/>
    <property type="match status" value="2"/>
</dbReference>
<dbReference type="InterPro" id="IPR013656">
    <property type="entry name" value="PAS_4"/>
</dbReference>
<dbReference type="CDD" id="cd00075">
    <property type="entry name" value="HATPase"/>
    <property type="match status" value="1"/>
</dbReference>
<dbReference type="Pfam" id="PF13492">
    <property type="entry name" value="GAF_3"/>
    <property type="match status" value="1"/>
</dbReference>
<dbReference type="PANTHER" id="PTHR43547:SF2">
    <property type="entry name" value="HYBRID SIGNAL TRANSDUCTION HISTIDINE KINASE C"/>
    <property type="match status" value="1"/>
</dbReference>
<feature type="domain" description="Histidine kinase" evidence="11">
    <location>
        <begin position="878"/>
        <end position="1094"/>
    </location>
</feature>
<organism evidence="14 15">
    <name type="scientific">Duganella aquatilis</name>
    <dbReference type="NCBI Taxonomy" id="2666082"/>
    <lineage>
        <taxon>Bacteria</taxon>
        <taxon>Pseudomonadati</taxon>
        <taxon>Pseudomonadota</taxon>
        <taxon>Betaproteobacteria</taxon>
        <taxon>Burkholderiales</taxon>
        <taxon>Oxalobacteraceae</taxon>
        <taxon>Telluria group</taxon>
        <taxon>Duganella</taxon>
    </lineage>
</organism>
<evidence type="ECO:0000313" key="15">
    <source>
        <dbReference type="Proteomes" id="UP000439986"/>
    </source>
</evidence>
<evidence type="ECO:0000256" key="9">
    <source>
        <dbReference type="ARBA" id="ARBA00023012"/>
    </source>
</evidence>
<gene>
    <name evidence="14" type="ORF">GJ698_12225</name>
</gene>
<comment type="caution">
    <text evidence="14">The sequence shown here is derived from an EMBL/GenBank/DDBJ whole genome shotgun (WGS) entry which is preliminary data.</text>
</comment>
<dbReference type="InterPro" id="IPR003594">
    <property type="entry name" value="HATPase_dom"/>
</dbReference>
<dbReference type="EC" id="2.7.13.3" evidence="3"/>
<feature type="domain" description="Histidine kinase" evidence="11">
    <location>
        <begin position="346"/>
        <end position="564"/>
    </location>
</feature>
<dbReference type="CDD" id="cd17574">
    <property type="entry name" value="REC_OmpR"/>
    <property type="match status" value="1"/>
</dbReference>
<dbReference type="FunFam" id="3.30.565.10:FF:000037">
    <property type="entry name" value="Hybrid sensor histidine kinase/response regulator"/>
    <property type="match status" value="1"/>
</dbReference>
<evidence type="ECO:0000259" key="12">
    <source>
        <dbReference type="PROSITE" id="PS50110"/>
    </source>
</evidence>
<feature type="modified residue" description="4-aspartylphosphate" evidence="10">
    <location>
        <position position="658"/>
    </location>
</feature>
<comment type="catalytic activity">
    <reaction evidence="1">
        <text>ATP + protein L-histidine = ADP + protein N-phospho-L-histidine.</text>
        <dbReference type="EC" id="2.7.13.3"/>
    </reaction>
</comment>
<evidence type="ECO:0000256" key="7">
    <source>
        <dbReference type="ARBA" id="ARBA00022777"/>
    </source>
</evidence>
<dbReference type="EMBL" id="WKJL01000007">
    <property type="protein sequence ID" value="MRW84848.1"/>
    <property type="molecule type" value="Genomic_DNA"/>
</dbReference>
<dbReference type="GO" id="GO:0005886">
    <property type="term" value="C:plasma membrane"/>
    <property type="evidence" value="ECO:0007669"/>
    <property type="project" value="UniProtKB-SubCell"/>
</dbReference>
<dbReference type="AlphaFoldDB" id="A0A844CY74"/>
<dbReference type="Gene3D" id="3.30.450.40">
    <property type="match status" value="1"/>
</dbReference>
<evidence type="ECO:0000256" key="8">
    <source>
        <dbReference type="ARBA" id="ARBA00022840"/>
    </source>
</evidence>
<dbReference type="SUPFAM" id="SSF52172">
    <property type="entry name" value="CheY-like"/>
    <property type="match status" value="2"/>
</dbReference>
<protein>
    <recommendedName>
        <fullName evidence="3">histidine kinase</fullName>
        <ecNumber evidence="3">2.7.13.3</ecNumber>
    </recommendedName>
</protein>
<dbReference type="Pfam" id="PF00512">
    <property type="entry name" value="HisKA"/>
    <property type="match status" value="2"/>
</dbReference>
<dbReference type="Gene3D" id="3.30.565.10">
    <property type="entry name" value="Histidine kinase-like ATPase, C-terminal domain"/>
    <property type="match status" value="2"/>
</dbReference>
<sequence length="1235" mass="133736">MSTRSPEAIPLFLSAPGELGARIWAHDWERTPLGPIAGWPHSLKTVINLMLNSPQPMWIGWGEQVTFLYNDAYIDVLSMAKHPWALGRPAAEVWAEIWDICGPLSDRVFAQGEATMADNVRLFMRRGDYLEETFYAFSYSPVRDESGRVAGLFCANLDVTSRYLTARRMHTLSDLNTRTLQEKTLHGACAIALTTIADNPDDVPFAQLYLAGDAGPSQLLHATHAGIADARALFDIDAVSADAVPRLMALDVHAPPAGMPVGLAQQPLREALVLPLAGSEPGQSIGVLVLGVSSARKLDADYRSFLELIATQAGNAIRQARAAEDERLRADMLAELDRAKTQFFSNVSHEFRTPLTLLLGPASDALEDDAAPLPPVQRERLLLMQRNAQRLQKLVNTLLEFSRVQAGRAHASFAAVDLAALTGDLASSFRSAIEGAGMRLAVECEPLTMKVYVDPAMWEKIVLNLMSNAFKFTFDGEIRVRQRIVNGQLRLEVADTGAGIPQEQLPHLFERFHRVEGARSRTHEGSGIGLALVHDLVALHGGRIDVDSVPGQGSVFTVAIPLGCAHLPAAQVDVAAPAPASTAVEAYVKEAEGWVQQQAAPVAASAAHGRLLVVDDNADMRDYLQRLLQSQWRVEVCNNGVEALAAIEREAPDLILSDVMMPQLDGFGLLAALRAHPGTRDIPFMLLSARAGEDARLEGLQAGADDYLVKPFSARELAARIEVLHLRQRMRVVEGVAARRLQSVFGQAPVAISIMSGPRHVFEQANDYYQRLVGPRPLLGLTIREAFPELESQGIYELLDGVLATGQPYVGRSVQLRMRRAPDQEPTECWFDFVYQPLMDDGGQPYGVAVVAFEVTELATAKRAAEAANRAKDEFLAMLGHELRNPLAPIVTALQLMRMRGGDYAVKERAVIERQTNHLVALVDDLLDVSRVAEGKIQLNRQVLEMADAVARAIETASPLIEQKRHVLTLDVPSSGLTVLADPVRCAQVLANLLTNAAKYTEPGGRLSIAARREGGQVVVDVRDNGIGIAPEMLGPVFERFTQARQALSRSQGGLGLGLAIARSMMALHGGTVEAHSAGLGCGSTFTVRMPLWQGQGEYRPGTPQPAPSATTEGGLSILVVDDNEDAARALGEGLELLGHTVTVVFSAPAALATALQLRPQVGLLDIGLPGMDGYELAMRLREQSGAEGLRLFAVTGYGQEADRRQAREAGFEQHLTKPVSLNQLDALLQGRSVA</sequence>
<evidence type="ECO:0000256" key="1">
    <source>
        <dbReference type="ARBA" id="ARBA00000085"/>
    </source>
</evidence>
<name>A0A844CY74_9BURK</name>
<evidence type="ECO:0000259" key="13">
    <source>
        <dbReference type="PROSITE" id="PS50113"/>
    </source>
</evidence>
<comment type="subcellular location">
    <subcellularLocation>
        <location evidence="2">Cell inner membrane</location>
        <topology evidence="2">Multi-pass membrane protein</topology>
    </subcellularLocation>
</comment>
<dbReference type="InterPro" id="IPR003661">
    <property type="entry name" value="HisK_dim/P_dom"/>
</dbReference>
<feature type="domain" description="Response regulatory" evidence="12">
    <location>
        <begin position="610"/>
        <end position="725"/>
    </location>
</feature>
<dbReference type="InterPro" id="IPR036097">
    <property type="entry name" value="HisK_dim/P_sf"/>
</dbReference>
<dbReference type="InterPro" id="IPR011006">
    <property type="entry name" value="CheY-like_superfamily"/>
</dbReference>
<keyword evidence="9" id="KW-0902">Two-component regulatory system</keyword>
<dbReference type="PROSITE" id="PS50109">
    <property type="entry name" value="HIS_KIN"/>
    <property type="match status" value="2"/>
</dbReference>
<dbReference type="InterPro" id="IPR004358">
    <property type="entry name" value="Sig_transdc_His_kin-like_C"/>
</dbReference>
<dbReference type="InterPro" id="IPR036890">
    <property type="entry name" value="HATPase_C_sf"/>
</dbReference>
<keyword evidence="7" id="KW-0418">Kinase</keyword>
<dbReference type="GO" id="GO:0005524">
    <property type="term" value="F:ATP binding"/>
    <property type="evidence" value="ECO:0007669"/>
    <property type="project" value="UniProtKB-KW"/>
</dbReference>
<dbReference type="PANTHER" id="PTHR43547">
    <property type="entry name" value="TWO-COMPONENT HISTIDINE KINASE"/>
    <property type="match status" value="1"/>
</dbReference>
<dbReference type="InterPro" id="IPR035965">
    <property type="entry name" value="PAS-like_dom_sf"/>
</dbReference>
<evidence type="ECO:0000256" key="4">
    <source>
        <dbReference type="ARBA" id="ARBA00022553"/>
    </source>
</evidence>
<dbReference type="SUPFAM" id="SSF55781">
    <property type="entry name" value="GAF domain-like"/>
    <property type="match status" value="1"/>
</dbReference>
<evidence type="ECO:0000256" key="10">
    <source>
        <dbReference type="PROSITE-ProRule" id="PRU00169"/>
    </source>
</evidence>
<keyword evidence="8" id="KW-0067">ATP-binding</keyword>
<evidence type="ECO:0000256" key="6">
    <source>
        <dbReference type="ARBA" id="ARBA00022741"/>
    </source>
</evidence>
<dbReference type="PRINTS" id="PR00344">
    <property type="entry name" value="BCTRLSENSOR"/>
</dbReference>
<accession>A0A844CY74</accession>
<dbReference type="SMART" id="SM00388">
    <property type="entry name" value="HisKA"/>
    <property type="match status" value="2"/>
</dbReference>
<dbReference type="Gene3D" id="3.40.50.2300">
    <property type="match status" value="2"/>
</dbReference>
<keyword evidence="6" id="KW-0547">Nucleotide-binding</keyword>
<proteinExistence type="predicted"/>
<evidence type="ECO:0000259" key="11">
    <source>
        <dbReference type="PROSITE" id="PS50109"/>
    </source>
</evidence>
<dbReference type="PROSITE" id="PS50113">
    <property type="entry name" value="PAC"/>
    <property type="match status" value="1"/>
</dbReference>
<dbReference type="InterPro" id="IPR003018">
    <property type="entry name" value="GAF"/>
</dbReference>
<dbReference type="SUPFAM" id="SSF55785">
    <property type="entry name" value="PYP-like sensor domain (PAS domain)"/>
    <property type="match status" value="2"/>
</dbReference>
<dbReference type="InterPro" id="IPR001789">
    <property type="entry name" value="Sig_transdc_resp-reg_receiver"/>
</dbReference>
<dbReference type="Pfam" id="PF00072">
    <property type="entry name" value="Response_reg"/>
    <property type="match status" value="2"/>
</dbReference>
<dbReference type="GO" id="GO:0000155">
    <property type="term" value="F:phosphorelay sensor kinase activity"/>
    <property type="evidence" value="ECO:0007669"/>
    <property type="project" value="InterPro"/>
</dbReference>
<dbReference type="Proteomes" id="UP000439986">
    <property type="component" value="Unassembled WGS sequence"/>
</dbReference>
<feature type="modified residue" description="4-aspartylphosphate" evidence="10">
    <location>
        <position position="1166"/>
    </location>
</feature>
<dbReference type="PROSITE" id="PS50110">
    <property type="entry name" value="RESPONSE_REGULATORY"/>
    <property type="match status" value="2"/>
</dbReference>
<evidence type="ECO:0000256" key="3">
    <source>
        <dbReference type="ARBA" id="ARBA00012438"/>
    </source>
</evidence>
<keyword evidence="15" id="KW-1185">Reference proteome</keyword>